<dbReference type="AlphaFoldDB" id="A0A5J4SZT8"/>
<organism evidence="2">
    <name type="scientific">termite gut metagenome</name>
    <dbReference type="NCBI Taxonomy" id="433724"/>
    <lineage>
        <taxon>unclassified sequences</taxon>
        <taxon>metagenomes</taxon>
        <taxon>organismal metagenomes</taxon>
    </lineage>
</organism>
<protein>
    <submittedName>
        <fullName evidence="2">Uncharacterized protein</fullName>
    </submittedName>
</protein>
<name>A0A5J4SZT8_9ZZZZ</name>
<accession>A0A5J4SZT8</accession>
<proteinExistence type="predicted"/>
<gene>
    <name evidence="2" type="ORF">EZS27_001368</name>
</gene>
<reference evidence="2" key="1">
    <citation type="submission" date="2019-03" db="EMBL/GenBank/DDBJ databases">
        <title>Single cell metagenomics reveals metabolic interactions within the superorganism composed of flagellate Streblomastix strix and complex community of Bacteroidetes bacteria on its surface.</title>
        <authorList>
            <person name="Treitli S.C."/>
            <person name="Kolisko M."/>
            <person name="Husnik F."/>
            <person name="Keeling P."/>
            <person name="Hampl V."/>
        </authorList>
    </citation>
    <scope>NUCLEOTIDE SEQUENCE</scope>
    <source>
        <strain evidence="2">STM</strain>
    </source>
</reference>
<keyword evidence="1" id="KW-0472">Membrane</keyword>
<keyword evidence="1" id="KW-0812">Transmembrane</keyword>
<comment type="caution">
    <text evidence="2">The sequence shown here is derived from an EMBL/GenBank/DDBJ whole genome shotgun (WGS) entry which is preliminary data.</text>
</comment>
<sequence>MNAQQEAAEALLDRGVSVPLKEIRWFGKRITLRLVLKRPCLGSRIRIAREYLMLNCTSEQMSRFTDVDQMTFVAGYGKRLSRMMALCVCRGYVSGGLFTPLVAFLIRWFVSPVLIQGVILNFISLMGTKDFMNFIRSVERMNPMQPRLSQE</sequence>
<evidence type="ECO:0000313" key="2">
    <source>
        <dbReference type="EMBL" id="KAA6351222.1"/>
    </source>
</evidence>
<feature type="transmembrane region" description="Helical" evidence="1">
    <location>
        <begin position="114"/>
        <end position="135"/>
    </location>
</feature>
<dbReference type="EMBL" id="SNRY01000016">
    <property type="protein sequence ID" value="KAA6351222.1"/>
    <property type="molecule type" value="Genomic_DNA"/>
</dbReference>
<keyword evidence="1" id="KW-1133">Transmembrane helix</keyword>
<evidence type="ECO:0000256" key="1">
    <source>
        <dbReference type="SAM" id="Phobius"/>
    </source>
</evidence>
<feature type="transmembrane region" description="Helical" evidence="1">
    <location>
        <begin position="87"/>
        <end position="108"/>
    </location>
</feature>